<reference evidence="2" key="2">
    <citation type="submission" date="2020-09" db="EMBL/GenBank/DDBJ databases">
        <authorList>
            <person name="Sun Q."/>
            <person name="Kim S."/>
        </authorList>
    </citation>
    <scope>NUCLEOTIDE SEQUENCE</scope>
    <source>
        <strain evidence="2">KCTC 42651</strain>
    </source>
</reference>
<dbReference type="EMBL" id="BMZS01000016">
    <property type="protein sequence ID" value="GHD63530.1"/>
    <property type="molecule type" value="Genomic_DNA"/>
</dbReference>
<proteinExistence type="predicted"/>
<protein>
    <recommendedName>
        <fullName evidence="4">DUF4164 family protein</fullName>
    </recommendedName>
</protein>
<gene>
    <name evidence="2" type="ORF">GCM10017083_53960</name>
</gene>
<organism evidence="2 3">
    <name type="scientific">Thalassobaculum fulvum</name>
    <dbReference type="NCBI Taxonomy" id="1633335"/>
    <lineage>
        <taxon>Bacteria</taxon>
        <taxon>Pseudomonadati</taxon>
        <taxon>Pseudomonadota</taxon>
        <taxon>Alphaproteobacteria</taxon>
        <taxon>Rhodospirillales</taxon>
        <taxon>Thalassobaculaceae</taxon>
        <taxon>Thalassobaculum</taxon>
    </lineage>
</organism>
<dbReference type="AlphaFoldDB" id="A0A918XXB8"/>
<evidence type="ECO:0000313" key="2">
    <source>
        <dbReference type="EMBL" id="GHD63530.1"/>
    </source>
</evidence>
<sequence>MSRLATARDRLEKAVARLEAALDGLGDADGVGDAALKAELAAVKRDYAALARTAEEVDGRLQRTIGRLELVLEN</sequence>
<dbReference type="RefSeq" id="WP_189995615.1">
    <property type="nucleotide sequence ID" value="NZ_BMZS01000016.1"/>
</dbReference>
<accession>A0A918XXB8</accession>
<name>A0A918XXB8_9PROT</name>
<reference evidence="2" key="1">
    <citation type="journal article" date="2014" name="Int. J. Syst. Evol. Microbiol.">
        <title>Complete genome sequence of Corynebacterium casei LMG S-19264T (=DSM 44701T), isolated from a smear-ripened cheese.</title>
        <authorList>
            <consortium name="US DOE Joint Genome Institute (JGI-PGF)"/>
            <person name="Walter F."/>
            <person name="Albersmeier A."/>
            <person name="Kalinowski J."/>
            <person name="Ruckert C."/>
        </authorList>
    </citation>
    <scope>NUCLEOTIDE SEQUENCE</scope>
    <source>
        <strain evidence="2">KCTC 42651</strain>
    </source>
</reference>
<comment type="caution">
    <text evidence="2">The sequence shown here is derived from an EMBL/GenBank/DDBJ whole genome shotgun (WGS) entry which is preliminary data.</text>
</comment>
<feature type="coiled-coil region" evidence="1">
    <location>
        <begin position="1"/>
        <end position="28"/>
    </location>
</feature>
<evidence type="ECO:0008006" key="4">
    <source>
        <dbReference type="Google" id="ProtNLM"/>
    </source>
</evidence>
<keyword evidence="3" id="KW-1185">Reference proteome</keyword>
<keyword evidence="1" id="KW-0175">Coiled coil</keyword>
<dbReference type="Proteomes" id="UP000630353">
    <property type="component" value="Unassembled WGS sequence"/>
</dbReference>
<evidence type="ECO:0000313" key="3">
    <source>
        <dbReference type="Proteomes" id="UP000630353"/>
    </source>
</evidence>
<evidence type="ECO:0000256" key="1">
    <source>
        <dbReference type="SAM" id="Coils"/>
    </source>
</evidence>